<feature type="domain" description="Beta-xylosidase C-terminal Concanavalin A-like" evidence="7">
    <location>
        <begin position="380"/>
        <end position="565"/>
    </location>
</feature>
<evidence type="ECO:0000313" key="9">
    <source>
        <dbReference type="EMBL" id="NHK29324.1"/>
    </source>
</evidence>
<dbReference type="Pfam" id="PF04616">
    <property type="entry name" value="Glyco_hydro_43"/>
    <property type="match status" value="1"/>
</dbReference>
<feature type="signal peptide" evidence="6">
    <location>
        <begin position="1"/>
        <end position="33"/>
    </location>
</feature>
<keyword evidence="11" id="KW-1185">Reference proteome</keyword>
<keyword evidence="3" id="KW-0326">Glycosidase</keyword>
<keyword evidence="6" id="KW-0732">Signal</keyword>
<evidence type="ECO:0000313" key="10">
    <source>
        <dbReference type="Proteomes" id="UP000621856"/>
    </source>
</evidence>
<dbReference type="PANTHER" id="PTHR42812">
    <property type="entry name" value="BETA-XYLOSIDASE"/>
    <property type="match status" value="1"/>
</dbReference>
<dbReference type="InterPro" id="IPR051795">
    <property type="entry name" value="Glycosyl_Hydrlase_43"/>
</dbReference>
<protein>
    <submittedName>
        <fullName evidence="9">Glycosyl hydrolase 43 family protein</fullName>
    </submittedName>
</protein>
<evidence type="ECO:0000256" key="1">
    <source>
        <dbReference type="ARBA" id="ARBA00009865"/>
    </source>
</evidence>
<keyword evidence="2 9" id="KW-0378">Hydrolase</keyword>
<dbReference type="Proteomes" id="UP000818603">
    <property type="component" value="Unassembled WGS sequence"/>
</dbReference>
<feature type="site" description="Important for catalytic activity, responsible for pKa modulation of the active site Glu and correct orientation of both the proton donor and substrate" evidence="5">
    <location>
        <position position="172"/>
    </location>
</feature>
<dbReference type="Gene3D" id="2.60.120.200">
    <property type="match status" value="1"/>
</dbReference>
<dbReference type="Proteomes" id="UP000621856">
    <property type="component" value="Unassembled WGS sequence"/>
</dbReference>
<reference evidence="8" key="3">
    <citation type="submission" date="2020-09" db="EMBL/GenBank/DDBJ databases">
        <authorList>
            <person name="Sun Q."/>
            <person name="Zhou Y."/>
        </authorList>
    </citation>
    <scope>NUCLEOTIDE SEQUENCE</scope>
    <source>
        <strain evidence="8">CGMCC 1.14984</strain>
    </source>
</reference>
<comment type="caution">
    <text evidence="8">The sequence shown here is derived from an EMBL/GenBank/DDBJ whole genome shotgun (WGS) entry which is preliminary data.</text>
</comment>
<dbReference type="GO" id="GO:0004553">
    <property type="term" value="F:hydrolase activity, hydrolyzing O-glycosyl compounds"/>
    <property type="evidence" value="ECO:0007669"/>
    <property type="project" value="InterPro"/>
</dbReference>
<evidence type="ECO:0000256" key="6">
    <source>
        <dbReference type="SAM" id="SignalP"/>
    </source>
</evidence>
<proteinExistence type="inferred from homology"/>
<evidence type="ECO:0000259" key="7">
    <source>
        <dbReference type="Pfam" id="PF17851"/>
    </source>
</evidence>
<gene>
    <name evidence="9" type="ORF">FF098_015510</name>
    <name evidence="8" type="ORF">GCM10011355_31030</name>
</gene>
<dbReference type="EMBL" id="BMGZ01000004">
    <property type="protein sequence ID" value="GGI01125.1"/>
    <property type="molecule type" value="Genomic_DNA"/>
</dbReference>
<name>A0A8J3A3W0_9PROT</name>
<dbReference type="RefSeq" id="WP_155142251.1">
    <property type="nucleotide sequence ID" value="NZ_BMGZ01000004.1"/>
</dbReference>
<feature type="chain" id="PRO_5035185491" evidence="6">
    <location>
        <begin position="34"/>
        <end position="697"/>
    </location>
</feature>
<dbReference type="Gene3D" id="2.115.10.20">
    <property type="entry name" value="Glycosyl hydrolase domain, family 43"/>
    <property type="match status" value="1"/>
</dbReference>
<dbReference type="Pfam" id="PF17851">
    <property type="entry name" value="GH43_C2"/>
    <property type="match status" value="1"/>
</dbReference>
<evidence type="ECO:0000313" key="8">
    <source>
        <dbReference type="EMBL" id="GGI01125.1"/>
    </source>
</evidence>
<evidence type="ECO:0000313" key="11">
    <source>
        <dbReference type="Proteomes" id="UP000818603"/>
    </source>
</evidence>
<evidence type="ECO:0000256" key="2">
    <source>
        <dbReference type="ARBA" id="ARBA00022801"/>
    </source>
</evidence>
<feature type="active site" description="Proton donor" evidence="4">
    <location>
        <position position="221"/>
    </location>
</feature>
<dbReference type="GO" id="GO:0005975">
    <property type="term" value="P:carbohydrate metabolic process"/>
    <property type="evidence" value="ECO:0007669"/>
    <property type="project" value="InterPro"/>
</dbReference>
<dbReference type="InterPro" id="IPR023296">
    <property type="entry name" value="Glyco_hydro_beta-prop_sf"/>
</dbReference>
<dbReference type="AlphaFoldDB" id="A0A8J3A3W0"/>
<dbReference type="SUPFAM" id="SSF75005">
    <property type="entry name" value="Arabinanase/levansucrase/invertase"/>
    <property type="match status" value="1"/>
</dbReference>
<dbReference type="InterPro" id="IPR041542">
    <property type="entry name" value="GH43_C2"/>
</dbReference>
<evidence type="ECO:0000256" key="3">
    <source>
        <dbReference type="ARBA" id="ARBA00023295"/>
    </source>
</evidence>
<comment type="similarity">
    <text evidence="1">Belongs to the glycosyl hydrolase 43 family.</text>
</comment>
<dbReference type="InterPro" id="IPR006710">
    <property type="entry name" value="Glyco_hydro_43"/>
</dbReference>
<organism evidence="8 10">
    <name type="scientific">Aquisalinus luteolus</name>
    <dbReference type="NCBI Taxonomy" id="1566827"/>
    <lineage>
        <taxon>Bacteria</taxon>
        <taxon>Pseudomonadati</taxon>
        <taxon>Pseudomonadota</taxon>
        <taxon>Alphaproteobacteria</taxon>
        <taxon>Parvularculales</taxon>
        <taxon>Parvularculaceae</taxon>
        <taxon>Aquisalinus</taxon>
    </lineage>
</organism>
<evidence type="ECO:0000256" key="5">
    <source>
        <dbReference type="PIRSR" id="PIRSR606710-2"/>
    </source>
</evidence>
<dbReference type="PANTHER" id="PTHR42812:SF12">
    <property type="entry name" value="BETA-XYLOSIDASE-RELATED"/>
    <property type="match status" value="1"/>
</dbReference>
<dbReference type="CDD" id="cd09001">
    <property type="entry name" value="GH43_FsAxh1-like"/>
    <property type="match status" value="1"/>
</dbReference>
<dbReference type="EMBL" id="VCJR02000004">
    <property type="protein sequence ID" value="NHK29324.1"/>
    <property type="molecule type" value="Genomic_DNA"/>
</dbReference>
<reference evidence="9 11" key="2">
    <citation type="submission" date="2020-02" db="EMBL/GenBank/DDBJ databases">
        <title>Genome sequence of Parvularcula flava strain NH6-79.</title>
        <authorList>
            <person name="Abdul Karim M.H."/>
            <person name="Lam M.Q."/>
            <person name="Chen S.J."/>
            <person name="Yahya A."/>
            <person name="Shahir S."/>
            <person name="Shamsir M.S."/>
            <person name="Chong C.S."/>
        </authorList>
    </citation>
    <scope>NUCLEOTIDE SEQUENCE [LARGE SCALE GENOMIC DNA]</scope>
    <source>
        <strain evidence="9 11">NH6-79</strain>
    </source>
</reference>
<evidence type="ECO:0000256" key="4">
    <source>
        <dbReference type="PIRSR" id="PIRSR606710-1"/>
    </source>
</evidence>
<dbReference type="InterPro" id="IPR013320">
    <property type="entry name" value="ConA-like_dom_sf"/>
</dbReference>
<accession>A0A8J3A3W0</accession>
<sequence length="697" mass="77841">MAAKSYTWKKRAMVASALTAIAFAGFGASTASAQDERPLRESWSADNGNGTYTNPLFYDEFSDPDMIRVGDDYYLTGTTMHSMPGLPVLHSKDLVNWEFLSYAMDRLDLSPAFRLEDGGQEYGRGLWAPTFRHHDGTFYIFSNVNGHNTQKFTATDPAGPWTHSEMDESFHDLSILFDDDGKAYIVWGYQQIRVAELNEDLTNIVPGTEQVVLEAGSGLGEGIHFYKFDDTYFLISAEYRDSMRMPAARAPSPYGPWEVIRAISEHEDFGLMKGRGINTGNIFLRDQEPPFELTPADPSSRDRLSLHQGGIVETPEGEWWGFSMYDANSIGRLTALSPITWKDGWPWFGLPGNLERTPRTWVKPATGPVQAPKAPYERDDEFNGPDLANVWQWNHVPVEDDWSLTERPGYLRLKADAAENLLRSTTTLTQRAIGPRSVPTTILDASGMAEGDRAGLALFNRPYGYIAVEKTADGLDIIRVDENEGGVTDRVSIDATRVWLRADADFMSEEAQFSWSVDGETFEDIGDPFFTVYQLFTFQGVRYSLFAFNTGGTTGGYADFDAFDVHEPASYGLAPIPYGREIMLSVAMLENPPENDLLKLPYTVVDHGKGQVSFRRDGMALTPKRNNVIDLTKGELEDQLFQWSETPTGEIVLMSLESNRFLRLDPDGGYLIADSPGPDPDGQDGVRFKWTLADASR</sequence>
<dbReference type="SUPFAM" id="SSF49899">
    <property type="entry name" value="Concanavalin A-like lectins/glucanases"/>
    <property type="match status" value="1"/>
</dbReference>
<feature type="active site" description="Proton acceptor" evidence="4">
    <location>
        <position position="63"/>
    </location>
</feature>
<reference evidence="8" key="1">
    <citation type="journal article" date="2014" name="Int. J. Syst. Evol. Microbiol.">
        <title>Complete genome sequence of Corynebacterium casei LMG S-19264T (=DSM 44701T), isolated from a smear-ripened cheese.</title>
        <authorList>
            <consortium name="US DOE Joint Genome Institute (JGI-PGF)"/>
            <person name="Walter F."/>
            <person name="Albersmeier A."/>
            <person name="Kalinowski J."/>
            <person name="Ruckert C."/>
        </authorList>
    </citation>
    <scope>NUCLEOTIDE SEQUENCE</scope>
    <source>
        <strain evidence="8">CGMCC 1.14984</strain>
    </source>
</reference>